<dbReference type="OrthoDB" id="6378913at2759"/>
<protein>
    <recommendedName>
        <fullName evidence="1">CUB domain-containing protein</fullName>
    </recommendedName>
</protein>
<organism evidence="2 3">
    <name type="scientific">Allacma fusca</name>
    <dbReference type="NCBI Taxonomy" id="39272"/>
    <lineage>
        <taxon>Eukaryota</taxon>
        <taxon>Metazoa</taxon>
        <taxon>Ecdysozoa</taxon>
        <taxon>Arthropoda</taxon>
        <taxon>Hexapoda</taxon>
        <taxon>Collembola</taxon>
        <taxon>Symphypleona</taxon>
        <taxon>Sminthuridae</taxon>
        <taxon>Allacma</taxon>
    </lineage>
</organism>
<accession>A0A8J2JMS0</accession>
<sequence>THVVNGNPIDEYSRLSCKINFKRPNSDICHVRLDFVRFSMTGPSDLGECDGGSLTVTAENLHDFITCGNNTGQHLYLEYGDCDIVSVSMNPNQDGNPPPTFDLQATFINCEQSGSSKTIQNDPPPAGCDQYYTNPSGQVRSFNYISQKFFGISQWNDVQGQINNQKYTVCVKTLSGYRRIIWGPCQGEEVPFSLSGYGSSVSTQGDLSSYEMKTGSDCQTDWIDIPGSPAGRYCGSIFPGTIASSARPFQMFVSFNDEEIVAINNMINPATGCPIGFDCVDPYDPIRPAQGSPTNSASGFVPCHELGEFCALNPGLEEFVDSGNTGFCLQYVLTN</sequence>
<gene>
    <name evidence="2" type="ORF">AFUS01_LOCUS6834</name>
</gene>
<dbReference type="Proteomes" id="UP000708208">
    <property type="component" value="Unassembled WGS sequence"/>
</dbReference>
<dbReference type="Pfam" id="PF26080">
    <property type="entry name" value="CUB_animal"/>
    <property type="match status" value="1"/>
</dbReference>
<comment type="caution">
    <text evidence="2">The sequence shown here is derived from an EMBL/GenBank/DDBJ whole genome shotgun (WGS) entry which is preliminary data.</text>
</comment>
<dbReference type="EMBL" id="CAJVCH010045266">
    <property type="protein sequence ID" value="CAG7717374.1"/>
    <property type="molecule type" value="Genomic_DNA"/>
</dbReference>
<keyword evidence="3" id="KW-1185">Reference proteome</keyword>
<proteinExistence type="predicted"/>
<reference evidence="2" key="1">
    <citation type="submission" date="2021-06" db="EMBL/GenBank/DDBJ databases">
        <authorList>
            <person name="Hodson N. C."/>
            <person name="Mongue J. A."/>
            <person name="Jaron S. K."/>
        </authorList>
    </citation>
    <scope>NUCLEOTIDE SEQUENCE</scope>
</reference>
<dbReference type="PANTHER" id="PTHR33236">
    <property type="entry name" value="INTRAFLAGELLAR TRANSPORT PROTEIN 122 FAMILY PROTEIN-RELATED"/>
    <property type="match status" value="1"/>
</dbReference>
<dbReference type="PANTHER" id="PTHR33236:SF12">
    <property type="entry name" value="CUB DOMAIN-CONTAINING PROTEIN-RELATED"/>
    <property type="match status" value="1"/>
</dbReference>
<evidence type="ECO:0000313" key="3">
    <source>
        <dbReference type="Proteomes" id="UP000708208"/>
    </source>
</evidence>
<name>A0A8J2JMS0_9HEXA</name>
<dbReference type="InterPro" id="IPR058698">
    <property type="entry name" value="CUB_metazoa"/>
</dbReference>
<feature type="domain" description="CUB" evidence="1">
    <location>
        <begin position="125"/>
        <end position="332"/>
    </location>
</feature>
<feature type="non-terminal residue" evidence="2">
    <location>
        <position position="1"/>
    </location>
</feature>
<dbReference type="AlphaFoldDB" id="A0A8J2JMS0"/>
<evidence type="ECO:0000313" key="2">
    <source>
        <dbReference type="EMBL" id="CAG7717374.1"/>
    </source>
</evidence>
<evidence type="ECO:0000259" key="1">
    <source>
        <dbReference type="Pfam" id="PF26080"/>
    </source>
</evidence>